<proteinExistence type="predicted"/>
<keyword evidence="1" id="KW-0472">Membrane</keyword>
<dbReference type="EMBL" id="CAHPRB010000003">
    <property type="protein sequence ID" value="CAB5540290.1"/>
    <property type="molecule type" value="Genomic_DNA"/>
</dbReference>
<sequence length="201" mass="23286">MCFYACDDGCLYPQGDPEMKSYPLQRQDIFAWCLAVVLPAIWVVLYLNFPQTAALVIYLVVALVWVLLDRTNLMKQGITPPSFIWFWFPVVYLRHRDQMQGKPWRLMQVWLLCTVLSFVAIYLLNQQSGTENLAQSACTVVTKILRDEGYDERCIRVTDMQEEVRGRFWRAQALLNTGVKEPVTIEVRGRDIYVVLPEAGE</sequence>
<dbReference type="Proteomes" id="UP000835792">
    <property type="component" value="Unassembled WGS sequence"/>
</dbReference>
<feature type="transmembrane region" description="Helical" evidence="1">
    <location>
        <begin position="104"/>
        <end position="124"/>
    </location>
</feature>
<feature type="transmembrane region" description="Helical" evidence="1">
    <location>
        <begin position="29"/>
        <end position="47"/>
    </location>
</feature>
<reference evidence="2" key="1">
    <citation type="submission" date="2020-05" db="EMBL/GenBank/DDBJ databases">
        <authorList>
            <person name="Delgado-Blas J."/>
        </authorList>
    </citation>
    <scope>NUCLEOTIDE SEQUENCE</scope>
    <source>
        <strain evidence="2">BB1468</strain>
    </source>
</reference>
<keyword evidence="1" id="KW-0812">Transmembrane</keyword>
<gene>
    <name evidence="2" type="ORF">GHA_00885</name>
</gene>
<evidence type="ECO:0000313" key="2">
    <source>
        <dbReference type="EMBL" id="CAB5540290.1"/>
    </source>
</evidence>
<evidence type="ECO:0008006" key="4">
    <source>
        <dbReference type="Google" id="ProtNLM"/>
    </source>
</evidence>
<organism evidence="2 3">
    <name type="scientific">Citrobacter youngae</name>
    <dbReference type="NCBI Taxonomy" id="133448"/>
    <lineage>
        <taxon>Bacteria</taxon>
        <taxon>Pseudomonadati</taxon>
        <taxon>Pseudomonadota</taxon>
        <taxon>Gammaproteobacteria</taxon>
        <taxon>Enterobacterales</taxon>
        <taxon>Enterobacteriaceae</taxon>
        <taxon>Citrobacter</taxon>
        <taxon>Citrobacter freundii complex</taxon>
    </lineage>
</organism>
<keyword evidence="1" id="KW-1133">Transmembrane helix</keyword>
<keyword evidence="3" id="KW-1185">Reference proteome</keyword>
<comment type="caution">
    <text evidence="2">The sequence shown here is derived from an EMBL/GenBank/DDBJ whole genome shotgun (WGS) entry which is preliminary data.</text>
</comment>
<protein>
    <recommendedName>
        <fullName evidence="4">NfeD-like C-terminal domain-containing protein</fullName>
    </recommendedName>
</protein>
<accession>A0ABM8MFA1</accession>
<feature type="transmembrane region" description="Helical" evidence="1">
    <location>
        <begin position="53"/>
        <end position="68"/>
    </location>
</feature>
<name>A0ABM8MFA1_9ENTR</name>
<evidence type="ECO:0000313" key="3">
    <source>
        <dbReference type="Proteomes" id="UP000835792"/>
    </source>
</evidence>
<evidence type="ECO:0000256" key="1">
    <source>
        <dbReference type="SAM" id="Phobius"/>
    </source>
</evidence>